<protein>
    <recommendedName>
        <fullName evidence="2">DUF8192 domain-containing protein</fullName>
    </recommendedName>
</protein>
<dbReference type="KEGG" id="rhoz:GXP67_17885"/>
<accession>A0A6C0GK22</accession>
<proteinExistence type="predicted"/>
<sequence>MLKQIIHLLLLVFLSVQLSNGQTIELDSCGTDINPVLNSYEIDYFKNVLFKEHVSTKEFNFKGKKLAFFRCTEGFLLKNKYFEHLKFSHKRPRGIHVLSLNNKNKLGGYDAIIIIDCKTINDKVLLEEFQQYLQSK</sequence>
<evidence type="ECO:0000256" key="1">
    <source>
        <dbReference type="SAM" id="SignalP"/>
    </source>
</evidence>
<organism evidence="3 4">
    <name type="scientific">Rhodocytophaga rosea</name>
    <dbReference type="NCBI Taxonomy" id="2704465"/>
    <lineage>
        <taxon>Bacteria</taxon>
        <taxon>Pseudomonadati</taxon>
        <taxon>Bacteroidota</taxon>
        <taxon>Cytophagia</taxon>
        <taxon>Cytophagales</taxon>
        <taxon>Rhodocytophagaceae</taxon>
        <taxon>Rhodocytophaga</taxon>
    </lineage>
</organism>
<name>A0A6C0GK22_9BACT</name>
<dbReference type="Pfam" id="PF26612">
    <property type="entry name" value="DUF8192"/>
    <property type="match status" value="1"/>
</dbReference>
<feature type="domain" description="DUF8192" evidence="2">
    <location>
        <begin position="34"/>
        <end position="123"/>
    </location>
</feature>
<feature type="signal peptide" evidence="1">
    <location>
        <begin position="1"/>
        <end position="21"/>
    </location>
</feature>
<keyword evidence="1" id="KW-0732">Signal</keyword>
<evidence type="ECO:0000313" key="3">
    <source>
        <dbReference type="EMBL" id="QHT68378.1"/>
    </source>
</evidence>
<reference evidence="3 4" key="1">
    <citation type="submission" date="2020-01" db="EMBL/GenBank/DDBJ databases">
        <authorList>
            <person name="Kim M.K."/>
        </authorList>
    </citation>
    <scope>NUCLEOTIDE SEQUENCE [LARGE SCALE GENOMIC DNA]</scope>
    <source>
        <strain evidence="3 4">172606-1</strain>
    </source>
</reference>
<evidence type="ECO:0000259" key="2">
    <source>
        <dbReference type="Pfam" id="PF26612"/>
    </source>
</evidence>
<dbReference type="RefSeq" id="WP_162444392.1">
    <property type="nucleotide sequence ID" value="NZ_CP048222.1"/>
</dbReference>
<feature type="chain" id="PRO_5025586534" description="DUF8192 domain-containing protein" evidence="1">
    <location>
        <begin position="22"/>
        <end position="136"/>
    </location>
</feature>
<keyword evidence="4" id="KW-1185">Reference proteome</keyword>
<dbReference type="Proteomes" id="UP000480178">
    <property type="component" value="Chromosome"/>
</dbReference>
<gene>
    <name evidence="3" type="ORF">GXP67_17885</name>
</gene>
<dbReference type="InterPro" id="IPR058505">
    <property type="entry name" value="DUF8192"/>
</dbReference>
<evidence type="ECO:0000313" key="4">
    <source>
        <dbReference type="Proteomes" id="UP000480178"/>
    </source>
</evidence>
<dbReference type="AlphaFoldDB" id="A0A6C0GK22"/>
<dbReference type="EMBL" id="CP048222">
    <property type="protein sequence ID" value="QHT68378.1"/>
    <property type="molecule type" value="Genomic_DNA"/>
</dbReference>